<accession>A0ABW3Q6I3</accession>
<proteinExistence type="predicted"/>
<dbReference type="Pfam" id="PF09721">
    <property type="entry name" value="Exosortase_EpsH"/>
    <property type="match status" value="1"/>
</dbReference>
<feature type="transmembrane region" description="Helical" evidence="8">
    <location>
        <begin position="157"/>
        <end position="176"/>
    </location>
</feature>
<evidence type="ECO:0000256" key="4">
    <source>
        <dbReference type="ARBA" id="ARBA00022692"/>
    </source>
</evidence>
<gene>
    <name evidence="9" type="primary">xrtN</name>
    <name evidence="9" type="ORF">ACFQ4C_14100</name>
</gene>
<sequence length="353" mass="39025">MQGTDLTFWLGLALAVYVMLTPARGRWLGVLGGLLLMSPVLRWLATVFGFPIRLQLSSWVTTLLRHVGVEATASGNLIQLNGHEFAIDPACMGLQMTGLSALASLFLIIHLENRTQTRLSVGWLAAVGLGTVLLVLLTNLIRMLTLVLFYIVPDDPLHDGVGLACLALYLLLPLNLSLPRLYQRFGTPFPAGAHLAWKRLALVYGVAGLAGFGLIQRSQPAVPVRVAVPAGYASKPVDNGFWQYSKKGVLVYLKPVRTAYSAEHSPTVCWRGSGYTFGAVAEKQIHGRWVYVGSLQRGKERLYTVWWFSNGFCRTISQTDFRWRMLWGEPPFALLNVTVDRPGALEDAVKAWY</sequence>
<evidence type="ECO:0000256" key="3">
    <source>
        <dbReference type="ARBA" id="ARBA00022670"/>
    </source>
</evidence>
<comment type="caution">
    <text evidence="9">The sequence shown here is derived from an EMBL/GenBank/DDBJ whole genome shotgun (WGS) entry which is preliminary data.</text>
</comment>
<evidence type="ECO:0000313" key="9">
    <source>
        <dbReference type="EMBL" id="MFD1142254.1"/>
    </source>
</evidence>
<evidence type="ECO:0000256" key="8">
    <source>
        <dbReference type="SAM" id="Phobius"/>
    </source>
</evidence>
<dbReference type="GO" id="GO:0016787">
    <property type="term" value="F:hydrolase activity"/>
    <property type="evidence" value="ECO:0007669"/>
    <property type="project" value="UniProtKB-KW"/>
</dbReference>
<evidence type="ECO:0000256" key="7">
    <source>
        <dbReference type="ARBA" id="ARBA00023136"/>
    </source>
</evidence>
<evidence type="ECO:0000256" key="2">
    <source>
        <dbReference type="ARBA" id="ARBA00022475"/>
    </source>
</evidence>
<keyword evidence="2" id="KW-1003">Cell membrane</keyword>
<protein>
    <submittedName>
        <fullName evidence="9">Exosortase N</fullName>
        <ecNumber evidence="9">3.4.22.-</ecNumber>
    </submittedName>
</protein>
<evidence type="ECO:0000256" key="1">
    <source>
        <dbReference type="ARBA" id="ARBA00004651"/>
    </source>
</evidence>
<feature type="transmembrane region" description="Helical" evidence="8">
    <location>
        <begin position="92"/>
        <end position="111"/>
    </location>
</feature>
<feature type="transmembrane region" description="Helical" evidence="8">
    <location>
        <begin position="30"/>
        <end position="52"/>
    </location>
</feature>
<dbReference type="RefSeq" id="WP_265992752.1">
    <property type="nucleotide sequence ID" value="NZ_CP110973.1"/>
</dbReference>
<name>A0ABW3Q6I3_9BACT</name>
<dbReference type="InterPro" id="IPR026392">
    <property type="entry name" value="Exo/Archaeosortase_dom"/>
</dbReference>
<dbReference type="InterPro" id="IPR031006">
    <property type="entry name" value="Exosort_XrtN"/>
</dbReference>
<organism evidence="9 10">
    <name type="scientific">Larkinella insperata</name>
    <dbReference type="NCBI Taxonomy" id="332158"/>
    <lineage>
        <taxon>Bacteria</taxon>
        <taxon>Pseudomonadati</taxon>
        <taxon>Bacteroidota</taxon>
        <taxon>Cytophagia</taxon>
        <taxon>Cytophagales</taxon>
        <taxon>Spirosomataceae</taxon>
        <taxon>Larkinella</taxon>
    </lineage>
</organism>
<dbReference type="NCBIfam" id="TIGR04178">
    <property type="entry name" value="exo_archaeo"/>
    <property type="match status" value="1"/>
</dbReference>
<comment type="subcellular location">
    <subcellularLocation>
        <location evidence="1">Cell membrane</location>
        <topology evidence="1">Multi-pass membrane protein</topology>
    </subcellularLocation>
</comment>
<evidence type="ECO:0000256" key="5">
    <source>
        <dbReference type="ARBA" id="ARBA00022801"/>
    </source>
</evidence>
<evidence type="ECO:0000313" key="10">
    <source>
        <dbReference type="Proteomes" id="UP001597116"/>
    </source>
</evidence>
<reference evidence="10" key="1">
    <citation type="journal article" date="2019" name="Int. J. Syst. Evol. Microbiol.">
        <title>The Global Catalogue of Microorganisms (GCM) 10K type strain sequencing project: providing services to taxonomists for standard genome sequencing and annotation.</title>
        <authorList>
            <consortium name="The Broad Institute Genomics Platform"/>
            <consortium name="The Broad Institute Genome Sequencing Center for Infectious Disease"/>
            <person name="Wu L."/>
            <person name="Ma J."/>
        </authorList>
    </citation>
    <scope>NUCLEOTIDE SEQUENCE [LARGE SCALE GENOMIC DNA]</scope>
    <source>
        <strain evidence="10">CCUG 55608</strain>
    </source>
</reference>
<keyword evidence="10" id="KW-1185">Reference proteome</keyword>
<feature type="transmembrane region" description="Helical" evidence="8">
    <location>
        <begin position="123"/>
        <end position="151"/>
    </location>
</feature>
<keyword evidence="3" id="KW-0645">Protease</keyword>
<dbReference type="InterPro" id="IPR019127">
    <property type="entry name" value="Exosortase"/>
</dbReference>
<keyword evidence="7 8" id="KW-0472">Membrane</keyword>
<dbReference type="EC" id="3.4.22.-" evidence="9"/>
<keyword evidence="4 8" id="KW-0812">Transmembrane</keyword>
<evidence type="ECO:0000256" key="6">
    <source>
        <dbReference type="ARBA" id="ARBA00022989"/>
    </source>
</evidence>
<dbReference type="Proteomes" id="UP001597116">
    <property type="component" value="Unassembled WGS sequence"/>
</dbReference>
<keyword evidence="6 8" id="KW-1133">Transmembrane helix</keyword>
<keyword evidence="5 9" id="KW-0378">Hydrolase</keyword>
<dbReference type="EMBL" id="JBHTLP010000008">
    <property type="protein sequence ID" value="MFD1142254.1"/>
    <property type="molecule type" value="Genomic_DNA"/>
</dbReference>
<feature type="transmembrane region" description="Helical" evidence="8">
    <location>
        <begin position="6"/>
        <end position="23"/>
    </location>
</feature>
<dbReference type="NCBIfam" id="TIGR04476">
    <property type="entry name" value="exosort_XrtN"/>
    <property type="match status" value="1"/>
</dbReference>